<protein>
    <submittedName>
        <fullName evidence="2">Uncharacterized protein</fullName>
    </submittedName>
</protein>
<feature type="transmembrane region" description="Helical" evidence="1">
    <location>
        <begin position="72"/>
        <end position="89"/>
    </location>
</feature>
<keyword evidence="1" id="KW-1133">Transmembrane helix</keyword>
<evidence type="ECO:0000313" key="2">
    <source>
        <dbReference type="EMBL" id="SFN32569.1"/>
    </source>
</evidence>
<dbReference type="Proteomes" id="UP000242222">
    <property type="component" value="Unassembled WGS sequence"/>
</dbReference>
<organism evidence="2 3">
    <name type="scientific">Izhakiella capsodis</name>
    <dbReference type="NCBI Taxonomy" id="1367852"/>
    <lineage>
        <taxon>Bacteria</taxon>
        <taxon>Pseudomonadati</taxon>
        <taxon>Pseudomonadota</taxon>
        <taxon>Gammaproteobacteria</taxon>
        <taxon>Enterobacterales</taxon>
        <taxon>Erwiniaceae</taxon>
        <taxon>Izhakiella</taxon>
    </lineage>
</organism>
<feature type="transmembrane region" description="Helical" evidence="1">
    <location>
        <begin position="12"/>
        <end position="28"/>
    </location>
</feature>
<reference evidence="3" key="1">
    <citation type="submission" date="2016-10" db="EMBL/GenBank/DDBJ databases">
        <authorList>
            <person name="Varghese N."/>
            <person name="Submissions S."/>
        </authorList>
    </citation>
    <scope>NUCLEOTIDE SEQUENCE [LARGE SCALE GENOMIC DNA]</scope>
    <source>
        <strain evidence="3">N6PO6</strain>
    </source>
</reference>
<dbReference type="AlphaFoldDB" id="A0A1I4Y4T9"/>
<keyword evidence="1" id="KW-0812">Transmembrane</keyword>
<keyword evidence="3" id="KW-1185">Reference proteome</keyword>
<proteinExistence type="predicted"/>
<sequence>MFWKTLTYPGDSMLLIPTAIMLALIISFKSSDKRTVWRWILTFGLAGLIVSLSKIAFLGFGIGSALQFYRFQWSQCGVCCALAGFSLAIERHAG</sequence>
<accession>A0A1I4Y4T9</accession>
<feature type="transmembrane region" description="Helical" evidence="1">
    <location>
        <begin position="40"/>
        <end position="66"/>
    </location>
</feature>
<dbReference type="EMBL" id="FOVC01000005">
    <property type="protein sequence ID" value="SFN32569.1"/>
    <property type="molecule type" value="Genomic_DNA"/>
</dbReference>
<evidence type="ECO:0000256" key="1">
    <source>
        <dbReference type="SAM" id="Phobius"/>
    </source>
</evidence>
<evidence type="ECO:0000313" key="3">
    <source>
        <dbReference type="Proteomes" id="UP000242222"/>
    </source>
</evidence>
<name>A0A1I4Y4T9_9GAMM</name>
<keyword evidence="1" id="KW-0472">Membrane</keyword>
<gene>
    <name evidence="2" type="ORF">SAMN05216516_105183</name>
</gene>
<dbReference type="STRING" id="1367852.SAMN05216516_105183"/>